<organism evidence="1 2">
    <name type="scientific">Perkinsus olseni</name>
    <name type="common">Perkinsus atlanticus</name>
    <dbReference type="NCBI Taxonomy" id="32597"/>
    <lineage>
        <taxon>Eukaryota</taxon>
        <taxon>Sar</taxon>
        <taxon>Alveolata</taxon>
        <taxon>Perkinsozoa</taxon>
        <taxon>Perkinsea</taxon>
        <taxon>Perkinsida</taxon>
        <taxon>Perkinsidae</taxon>
        <taxon>Perkinsus</taxon>
    </lineage>
</organism>
<proteinExistence type="predicted"/>
<reference evidence="1 2" key="1">
    <citation type="submission" date="2020-04" db="EMBL/GenBank/DDBJ databases">
        <title>Perkinsus olseni comparative genomics.</title>
        <authorList>
            <person name="Bogema D.R."/>
        </authorList>
    </citation>
    <scope>NUCLEOTIDE SEQUENCE [LARGE SCALE GENOMIC DNA]</scope>
    <source>
        <strain evidence="1">ATCC PRA-205</strain>
    </source>
</reference>
<sequence>GSILYSLPSSILAWPSRMSSRRGQLNRTFRGRWYRWFHRVRPRQILAPRKRLDREDFTRGNTVRLVRVGMTKRSQ</sequence>
<feature type="non-terminal residue" evidence="1">
    <location>
        <position position="1"/>
    </location>
</feature>
<name>A0A7J6RTD8_PEROL</name>
<feature type="non-terminal residue" evidence="1">
    <location>
        <position position="75"/>
    </location>
</feature>
<gene>
    <name evidence="1" type="ORF">FOZ62_032442</name>
</gene>
<dbReference type="EMBL" id="JABANM010019777">
    <property type="protein sequence ID" value="KAF4723927.1"/>
    <property type="molecule type" value="Genomic_DNA"/>
</dbReference>
<dbReference type="AlphaFoldDB" id="A0A7J6RTD8"/>
<accession>A0A7J6RTD8</accession>
<protein>
    <submittedName>
        <fullName evidence="1">Uncharacterized protein</fullName>
    </submittedName>
</protein>
<comment type="caution">
    <text evidence="1">The sequence shown here is derived from an EMBL/GenBank/DDBJ whole genome shotgun (WGS) entry which is preliminary data.</text>
</comment>
<evidence type="ECO:0000313" key="2">
    <source>
        <dbReference type="Proteomes" id="UP000574390"/>
    </source>
</evidence>
<evidence type="ECO:0000313" key="1">
    <source>
        <dbReference type="EMBL" id="KAF4723927.1"/>
    </source>
</evidence>
<dbReference type="Proteomes" id="UP000574390">
    <property type="component" value="Unassembled WGS sequence"/>
</dbReference>